<dbReference type="Proteomes" id="UP000186136">
    <property type="component" value="Unassembled WGS sequence"/>
</dbReference>
<dbReference type="AlphaFoldDB" id="A0A1Q2YHS1"/>
<dbReference type="EMBL" id="BDGI01000102">
    <property type="protein sequence ID" value="GAV29110.1"/>
    <property type="molecule type" value="Genomic_DNA"/>
</dbReference>
<comment type="caution">
    <text evidence="2">The sequence shown here is derived from an EMBL/GenBank/DDBJ whole genome shotgun (WGS) entry which is preliminary data.</text>
</comment>
<feature type="region of interest" description="Disordered" evidence="1">
    <location>
        <begin position="27"/>
        <end position="70"/>
    </location>
</feature>
<name>A0A1Q2YHS1_9ASCO</name>
<proteinExistence type="predicted"/>
<evidence type="ECO:0000313" key="3">
    <source>
        <dbReference type="Proteomes" id="UP000186136"/>
    </source>
</evidence>
<feature type="region of interest" description="Disordered" evidence="1">
    <location>
        <begin position="96"/>
        <end position="119"/>
    </location>
</feature>
<gene>
    <name evidence="2" type="ORF">PMKS-002590</name>
</gene>
<keyword evidence="3" id="KW-1185">Reference proteome</keyword>
<evidence type="ECO:0000256" key="1">
    <source>
        <dbReference type="SAM" id="MobiDB-lite"/>
    </source>
</evidence>
<evidence type="ECO:0000313" key="2">
    <source>
        <dbReference type="EMBL" id="GAV29110.1"/>
    </source>
</evidence>
<feature type="compositionally biased region" description="Basic and acidic residues" evidence="1">
    <location>
        <begin position="108"/>
        <end position="119"/>
    </location>
</feature>
<accession>A0A1Q2YHS1</accession>
<reference evidence="2 3" key="1">
    <citation type="submission" date="2016-08" db="EMBL/GenBank/DDBJ databases">
        <title>Whole genome shotgun sequence of Pichia membranifaciens KS47-1.</title>
        <authorList>
            <person name="Konishi M."/>
            <person name="Ishida M."/>
            <person name="Arakawa T."/>
            <person name="Kato Y."/>
            <person name="Horiuchi J."/>
        </authorList>
    </citation>
    <scope>NUCLEOTIDE SEQUENCE [LARGE SCALE GENOMIC DNA]</scope>
    <source>
        <strain evidence="2 3">KS47-1</strain>
    </source>
</reference>
<protein>
    <submittedName>
        <fullName evidence="2">Uncharacterized protein</fullName>
    </submittedName>
</protein>
<organism evidence="2 3">
    <name type="scientific">Pichia membranifaciens</name>
    <dbReference type="NCBI Taxonomy" id="4926"/>
    <lineage>
        <taxon>Eukaryota</taxon>
        <taxon>Fungi</taxon>
        <taxon>Dikarya</taxon>
        <taxon>Ascomycota</taxon>
        <taxon>Saccharomycotina</taxon>
        <taxon>Pichiomycetes</taxon>
        <taxon>Pichiales</taxon>
        <taxon>Pichiaceae</taxon>
        <taxon>Pichia</taxon>
    </lineage>
</organism>
<sequence length="119" mass="12656">MDVDDVQIAILDENIKTTNEVVEGKSWRRSVGWGTGLEGGSDEQDEGDRRAPTAGGRRQHPSRADTCGRGSAHLRISHGREADGVGGCVAKRPVELSQAGAGEDEAREADAKQGPELHL</sequence>